<keyword evidence="6 9" id="KW-0227">DNA damage</keyword>
<comment type="similarity">
    <text evidence="3 9 11">Belongs to the uracil-DNA glycosylase (UDG) superfamily. UNG family.</text>
</comment>
<comment type="subcellular location">
    <subcellularLocation>
        <location evidence="9">Cytoplasm</location>
    </subcellularLocation>
</comment>
<evidence type="ECO:0000256" key="2">
    <source>
        <dbReference type="ARBA" id="ARBA00002631"/>
    </source>
</evidence>
<evidence type="ECO:0000256" key="6">
    <source>
        <dbReference type="ARBA" id="ARBA00022763"/>
    </source>
</evidence>
<dbReference type="CDD" id="cd10027">
    <property type="entry name" value="UDG-F1-like"/>
    <property type="match status" value="1"/>
</dbReference>
<keyword evidence="14" id="KW-1185">Reference proteome</keyword>
<dbReference type="NCBIfam" id="NF003592">
    <property type="entry name" value="PRK05254.1-5"/>
    <property type="match status" value="1"/>
</dbReference>
<dbReference type="InterPro" id="IPR036895">
    <property type="entry name" value="Uracil-DNA_glycosylase-like_sf"/>
</dbReference>
<evidence type="ECO:0000259" key="12">
    <source>
        <dbReference type="SMART" id="SM00986"/>
    </source>
</evidence>
<dbReference type="HAMAP" id="MF_00148">
    <property type="entry name" value="UDG"/>
    <property type="match status" value="1"/>
</dbReference>
<protein>
    <recommendedName>
        <fullName evidence="5 9">Uracil-DNA glycosylase</fullName>
        <shortName evidence="9">UDG</shortName>
        <ecNumber evidence="4 9">3.2.2.27</ecNumber>
    </recommendedName>
</protein>
<dbReference type="AlphaFoldDB" id="A0A238W3K6"/>
<evidence type="ECO:0000256" key="11">
    <source>
        <dbReference type="RuleBase" id="RU003780"/>
    </source>
</evidence>
<reference evidence="13 14" key="1">
    <citation type="submission" date="2017-06" db="EMBL/GenBank/DDBJ databases">
        <authorList>
            <person name="Kim H.J."/>
            <person name="Triplett B.A."/>
        </authorList>
    </citation>
    <scope>NUCLEOTIDE SEQUENCE [LARGE SCALE GENOMIC DNA]</scope>
    <source>
        <strain evidence="13 14">DSM 29052</strain>
    </source>
</reference>
<dbReference type="GO" id="GO:0005737">
    <property type="term" value="C:cytoplasm"/>
    <property type="evidence" value="ECO:0007669"/>
    <property type="project" value="UniProtKB-SubCell"/>
</dbReference>
<dbReference type="Pfam" id="PF03167">
    <property type="entry name" value="UDG"/>
    <property type="match status" value="1"/>
</dbReference>
<evidence type="ECO:0000256" key="5">
    <source>
        <dbReference type="ARBA" id="ARBA00018429"/>
    </source>
</evidence>
<proteinExistence type="inferred from homology"/>
<name>A0A238W3K6_9RHOB</name>
<comment type="function">
    <text evidence="2 9 11">Excises uracil residues from the DNA which can arise as a result of misincorporation of dUMP residues by DNA polymerase or due to deamination of cytosine.</text>
</comment>
<dbReference type="GO" id="GO:0004844">
    <property type="term" value="F:uracil DNA N-glycosylase activity"/>
    <property type="evidence" value="ECO:0007669"/>
    <property type="project" value="UniProtKB-UniRule"/>
</dbReference>
<dbReference type="InterPro" id="IPR018085">
    <property type="entry name" value="Ura-DNA_Glyclase_AS"/>
</dbReference>
<feature type="active site" description="Proton acceptor" evidence="9 10">
    <location>
        <position position="61"/>
    </location>
</feature>
<evidence type="ECO:0000256" key="1">
    <source>
        <dbReference type="ARBA" id="ARBA00001400"/>
    </source>
</evidence>
<keyword evidence="9" id="KW-0963">Cytoplasm</keyword>
<dbReference type="GO" id="GO:0097510">
    <property type="term" value="P:base-excision repair, AP site formation via deaminated base removal"/>
    <property type="evidence" value="ECO:0007669"/>
    <property type="project" value="TreeGrafter"/>
</dbReference>
<evidence type="ECO:0000313" key="14">
    <source>
        <dbReference type="Proteomes" id="UP000198417"/>
    </source>
</evidence>
<comment type="catalytic activity">
    <reaction evidence="1 9 11">
        <text>Hydrolyzes single-stranded DNA or mismatched double-stranded DNA and polynucleotides, releasing free uracil.</text>
        <dbReference type="EC" id="3.2.2.27"/>
    </reaction>
</comment>
<dbReference type="EMBL" id="FZNN01000004">
    <property type="protein sequence ID" value="SNR40924.1"/>
    <property type="molecule type" value="Genomic_DNA"/>
</dbReference>
<keyword evidence="8 9" id="KW-0234">DNA repair</keyword>
<evidence type="ECO:0000256" key="10">
    <source>
        <dbReference type="PROSITE-ProRule" id="PRU10072"/>
    </source>
</evidence>
<dbReference type="SUPFAM" id="SSF52141">
    <property type="entry name" value="Uracil-DNA glycosylase-like"/>
    <property type="match status" value="1"/>
</dbReference>
<dbReference type="OrthoDB" id="9804372at2"/>
<dbReference type="Gene3D" id="3.40.470.10">
    <property type="entry name" value="Uracil-DNA glycosylase-like domain"/>
    <property type="match status" value="1"/>
</dbReference>
<dbReference type="InterPro" id="IPR002043">
    <property type="entry name" value="UDG_fam1"/>
</dbReference>
<gene>
    <name evidence="9" type="primary">ung</name>
    <name evidence="13" type="ORF">SAMN06265370_104102</name>
</gene>
<dbReference type="PROSITE" id="PS00130">
    <property type="entry name" value="U_DNA_GLYCOSYLASE"/>
    <property type="match status" value="1"/>
</dbReference>
<evidence type="ECO:0000256" key="4">
    <source>
        <dbReference type="ARBA" id="ARBA00012030"/>
    </source>
</evidence>
<dbReference type="SMART" id="SM00987">
    <property type="entry name" value="UreE_C"/>
    <property type="match status" value="1"/>
</dbReference>
<dbReference type="InterPro" id="IPR005122">
    <property type="entry name" value="Uracil-DNA_glycosylase-like"/>
</dbReference>
<evidence type="ECO:0000313" key="13">
    <source>
        <dbReference type="EMBL" id="SNR40924.1"/>
    </source>
</evidence>
<organism evidence="13 14">
    <name type="scientific">Puniceibacterium sediminis</name>
    <dbReference type="NCBI Taxonomy" id="1608407"/>
    <lineage>
        <taxon>Bacteria</taxon>
        <taxon>Pseudomonadati</taxon>
        <taxon>Pseudomonadota</taxon>
        <taxon>Alphaproteobacteria</taxon>
        <taxon>Rhodobacterales</taxon>
        <taxon>Paracoccaceae</taxon>
        <taxon>Puniceibacterium</taxon>
    </lineage>
</organism>
<dbReference type="NCBIfam" id="NF003588">
    <property type="entry name" value="PRK05254.1-1"/>
    <property type="match status" value="1"/>
</dbReference>
<dbReference type="RefSeq" id="WP_089269673.1">
    <property type="nucleotide sequence ID" value="NZ_FZNN01000004.1"/>
</dbReference>
<accession>A0A238W3K6</accession>
<evidence type="ECO:0000256" key="8">
    <source>
        <dbReference type="ARBA" id="ARBA00023204"/>
    </source>
</evidence>
<keyword evidence="7 9" id="KW-0378">Hydrolase</keyword>
<dbReference type="EC" id="3.2.2.27" evidence="4 9"/>
<dbReference type="Proteomes" id="UP000198417">
    <property type="component" value="Unassembled WGS sequence"/>
</dbReference>
<evidence type="ECO:0000256" key="7">
    <source>
        <dbReference type="ARBA" id="ARBA00022801"/>
    </source>
</evidence>
<dbReference type="NCBIfam" id="TIGR00628">
    <property type="entry name" value="ung"/>
    <property type="match status" value="1"/>
</dbReference>
<dbReference type="SMART" id="SM00986">
    <property type="entry name" value="UDG"/>
    <property type="match status" value="1"/>
</dbReference>
<evidence type="ECO:0000256" key="3">
    <source>
        <dbReference type="ARBA" id="ARBA00008184"/>
    </source>
</evidence>
<dbReference type="PANTHER" id="PTHR11264">
    <property type="entry name" value="URACIL-DNA GLYCOSYLASE"/>
    <property type="match status" value="1"/>
</dbReference>
<dbReference type="PANTHER" id="PTHR11264:SF0">
    <property type="entry name" value="URACIL-DNA GLYCOSYLASE"/>
    <property type="match status" value="1"/>
</dbReference>
<feature type="domain" description="Uracil-DNA glycosylase-like" evidence="12">
    <location>
        <begin position="46"/>
        <end position="204"/>
    </location>
</feature>
<sequence>MPDLRAPEAWAHLPFFQRDLPVIRGKLAEETRTVYPPAALVFRALDLSPPDKTRVVILGQDPYHTPGKADGLSFSIPQEFGGRLDSLGNIFKEIESDLGQSRTRTDLTDWAKQGVLLLNTALTVPEGKALGHAKVGWTHLTRDVLIALSDRPRAFVFWGNNAQGFAKYVTGADHLVLRTAHPSPLSAHRGFFGTRPFSQINAWLKARGDSPIHWTDP</sequence>
<evidence type="ECO:0000256" key="9">
    <source>
        <dbReference type="HAMAP-Rule" id="MF_00148"/>
    </source>
</evidence>